<reference evidence="2" key="1">
    <citation type="submission" date="2023-07" db="EMBL/GenBank/DDBJ databases">
        <title>Chromosome-level Genome Assembly of Striped Snakehead (Channa striata).</title>
        <authorList>
            <person name="Liu H."/>
        </authorList>
    </citation>
    <scope>NUCLEOTIDE SEQUENCE</scope>
    <source>
        <strain evidence="2">Gz</strain>
        <tissue evidence="2">Muscle</tissue>
    </source>
</reference>
<evidence type="ECO:0000313" key="3">
    <source>
        <dbReference type="Proteomes" id="UP001187415"/>
    </source>
</evidence>
<gene>
    <name evidence="2" type="ORF">Q5P01_023045</name>
</gene>
<dbReference type="AlphaFoldDB" id="A0AA88LQR9"/>
<protein>
    <submittedName>
        <fullName evidence="2">Uncharacterized protein</fullName>
    </submittedName>
</protein>
<sequence>MISRMVNILAAMIKPAVPTSYTTDMIMGNAKNRGHTTLLILQDHYKEGLDNLLKSLPAQLHPNWREAFQVATRWARRNLPRVKQGVFDHAEALVLSCVETGTAPGVVDEISVSGGGDCVDQQQGKRLGAVLPESQAQFLEEIVECSSGADSSVGRNGLPVGRQKGAGAVTCGTRRSSRVVDHTVAGVEGGSVAPPGGQPPGRVMCTVATMTDQRSVSASDWGGVGGEDTASQLPVQRSPKSRRVQRQSQAPAGQGAETGGCHSGEITGGADLLVGGQLVDLDLTPTLVPEVQRRVPLMHTAQVHGEGRSLSAELLDDLDSLFSQSQVGDHASTPKTGIFKPIRHIHTDRKLVDWALSVTKKWVIIGDCNLARIPRHGIPDLQIDSYPGETFRHAEAIMAKVTGQTMVEKLVLAFGLNSRAQKAKETAVKQLQAAVRMAKKQFPYAQIWIPLVNFSSSLPREEQETLMTLNAHISRNMPFIEPLGEMDFHTDEDHIHWTRPTAQAMLDHWVSSLNLTAP</sequence>
<comment type="caution">
    <text evidence="2">The sequence shown here is derived from an EMBL/GenBank/DDBJ whole genome shotgun (WGS) entry which is preliminary data.</text>
</comment>
<name>A0AA88LQR9_CHASR</name>
<keyword evidence="3" id="KW-1185">Reference proteome</keyword>
<organism evidence="2 3">
    <name type="scientific">Channa striata</name>
    <name type="common">Snakehead murrel</name>
    <name type="synonym">Ophicephalus striatus</name>
    <dbReference type="NCBI Taxonomy" id="64152"/>
    <lineage>
        <taxon>Eukaryota</taxon>
        <taxon>Metazoa</taxon>
        <taxon>Chordata</taxon>
        <taxon>Craniata</taxon>
        <taxon>Vertebrata</taxon>
        <taxon>Euteleostomi</taxon>
        <taxon>Actinopterygii</taxon>
        <taxon>Neopterygii</taxon>
        <taxon>Teleostei</taxon>
        <taxon>Neoteleostei</taxon>
        <taxon>Acanthomorphata</taxon>
        <taxon>Anabantaria</taxon>
        <taxon>Anabantiformes</taxon>
        <taxon>Channoidei</taxon>
        <taxon>Channidae</taxon>
        <taxon>Channa</taxon>
    </lineage>
</organism>
<evidence type="ECO:0000313" key="2">
    <source>
        <dbReference type="EMBL" id="KAK2820086.1"/>
    </source>
</evidence>
<feature type="region of interest" description="Disordered" evidence="1">
    <location>
        <begin position="214"/>
        <end position="264"/>
    </location>
</feature>
<dbReference type="SUPFAM" id="SSF52266">
    <property type="entry name" value="SGNH hydrolase"/>
    <property type="match status" value="1"/>
</dbReference>
<proteinExistence type="predicted"/>
<accession>A0AA88LQR9</accession>
<dbReference type="Proteomes" id="UP001187415">
    <property type="component" value="Unassembled WGS sequence"/>
</dbReference>
<evidence type="ECO:0000256" key="1">
    <source>
        <dbReference type="SAM" id="MobiDB-lite"/>
    </source>
</evidence>
<dbReference type="EMBL" id="JAUPFM010000019">
    <property type="protein sequence ID" value="KAK2820086.1"/>
    <property type="molecule type" value="Genomic_DNA"/>
</dbReference>